<feature type="domain" description="Nudix hydrolase" evidence="1">
    <location>
        <begin position="42"/>
        <end position="194"/>
    </location>
</feature>
<dbReference type="InterPro" id="IPR000086">
    <property type="entry name" value="NUDIX_hydrolase_dom"/>
</dbReference>
<feature type="domain" description="Nudix hydrolase" evidence="1">
    <location>
        <begin position="265"/>
        <end position="415"/>
    </location>
</feature>
<gene>
    <name evidence="2" type="ORF">EVOR1521_LOCUS22061</name>
</gene>
<dbReference type="GO" id="GO:0004452">
    <property type="term" value="F:isopentenyl-diphosphate delta-isomerase activity"/>
    <property type="evidence" value="ECO:0007669"/>
    <property type="project" value="TreeGrafter"/>
</dbReference>
<dbReference type="PANTHER" id="PTHR10885:SF20">
    <property type="entry name" value="NUDIX HYDROLASE DOMAIN-CONTAINING PROTEIN"/>
    <property type="match status" value="1"/>
</dbReference>
<organism evidence="2 3">
    <name type="scientific">Effrenium voratum</name>
    <dbReference type="NCBI Taxonomy" id="2562239"/>
    <lineage>
        <taxon>Eukaryota</taxon>
        <taxon>Sar</taxon>
        <taxon>Alveolata</taxon>
        <taxon>Dinophyceae</taxon>
        <taxon>Suessiales</taxon>
        <taxon>Symbiodiniaceae</taxon>
        <taxon>Effrenium</taxon>
    </lineage>
</organism>
<comment type="caution">
    <text evidence="2">The sequence shown here is derived from an EMBL/GenBank/DDBJ whole genome shotgun (WGS) entry which is preliminary data.</text>
</comment>
<dbReference type="InterPro" id="IPR015797">
    <property type="entry name" value="NUDIX_hydrolase-like_dom_sf"/>
</dbReference>
<accession>A0AA36NDH6</accession>
<dbReference type="PANTHER" id="PTHR10885">
    <property type="entry name" value="ISOPENTENYL-DIPHOSPHATE DELTA-ISOMERASE"/>
    <property type="match status" value="1"/>
</dbReference>
<dbReference type="Pfam" id="PF00293">
    <property type="entry name" value="NUDIX"/>
    <property type="match status" value="1"/>
</dbReference>
<protein>
    <recommendedName>
        <fullName evidence="1">Nudix hydrolase domain-containing protein</fullName>
    </recommendedName>
</protein>
<dbReference type="GO" id="GO:0009240">
    <property type="term" value="P:isopentenyl diphosphate biosynthetic process"/>
    <property type="evidence" value="ECO:0007669"/>
    <property type="project" value="TreeGrafter"/>
</dbReference>
<evidence type="ECO:0000259" key="1">
    <source>
        <dbReference type="PROSITE" id="PS51462"/>
    </source>
</evidence>
<dbReference type="Proteomes" id="UP001178507">
    <property type="component" value="Unassembled WGS sequence"/>
</dbReference>
<dbReference type="Gene3D" id="3.90.79.10">
    <property type="entry name" value="Nucleoside Triphosphate Pyrophosphohydrolase"/>
    <property type="match status" value="2"/>
</dbReference>
<evidence type="ECO:0000313" key="3">
    <source>
        <dbReference type="Proteomes" id="UP001178507"/>
    </source>
</evidence>
<dbReference type="PROSITE" id="PS51462">
    <property type="entry name" value="NUDIX"/>
    <property type="match status" value="2"/>
</dbReference>
<proteinExistence type="predicted"/>
<dbReference type="SUPFAM" id="SSF55811">
    <property type="entry name" value="Nudix"/>
    <property type="match status" value="2"/>
</dbReference>
<evidence type="ECO:0000313" key="2">
    <source>
        <dbReference type="EMBL" id="CAJ1398213.1"/>
    </source>
</evidence>
<dbReference type="GO" id="GO:0005737">
    <property type="term" value="C:cytoplasm"/>
    <property type="evidence" value="ECO:0007669"/>
    <property type="project" value="TreeGrafter"/>
</dbReference>
<name>A0AA36NDH6_9DINO</name>
<dbReference type="AlphaFoldDB" id="A0AA36NDH6"/>
<reference evidence="2" key="1">
    <citation type="submission" date="2023-08" db="EMBL/GenBank/DDBJ databases">
        <authorList>
            <person name="Chen Y."/>
            <person name="Shah S."/>
            <person name="Dougan E. K."/>
            <person name="Thang M."/>
            <person name="Chan C."/>
        </authorList>
    </citation>
    <scope>NUCLEOTIDE SEQUENCE</scope>
</reference>
<sequence>MEDEDGKPVVKENKDHQILDTLDTEGTCIFTRTRGAVTEKGLWHRYVHVWVLNLPDSAVLMQLRAPEKKRFGGMWNCTWQDLSLPLEVVCTSGFVMSGMPSLEACKKHLDTESGMRFDDHMYEFVFSCKEISVFKGEALKQWIDVYVVSLKRPPELHKIFYDIKEATELKYVGIGELEQAYHDQDPNFVLVAAPDYSRRLFHFLHKKIRNYLDMLPKIDSDEERHNKKGQQLLDRIGDVALLQQPQDLGVIVEPCKRNEAYTESVWHRAVHVWVFDVETGRLLLQLRSPKKRHFGGKWNCSTGHIKMGDPALPTALKSVQDDVGLKDVKESDFEYMFQALVEMDTGGDCFLKQVVDVYLLVIPNEATYPTVPDLASLSLAKGEVDEVAYIELERLQEIWSTSSPHPDYVVPPGEDYRSRFFFHLRQRYKKYHELAIDGPSTDA</sequence>
<dbReference type="EMBL" id="CAUJNA010003294">
    <property type="protein sequence ID" value="CAJ1398213.1"/>
    <property type="molecule type" value="Genomic_DNA"/>
</dbReference>
<keyword evidence="3" id="KW-1185">Reference proteome</keyword>